<gene>
    <name evidence="1" type="ORF">FDT80_08720</name>
</gene>
<dbReference type="SUPFAM" id="SSF88713">
    <property type="entry name" value="Glycoside hydrolase/deacetylase"/>
    <property type="match status" value="1"/>
</dbReference>
<comment type="caution">
    <text evidence="1">The sequence shown here is derived from an EMBL/GenBank/DDBJ whole genome shotgun (WGS) entry which is preliminary data.</text>
</comment>
<dbReference type="RefSeq" id="WP_138661901.1">
    <property type="nucleotide sequence ID" value="NZ_VANS01000002.1"/>
</dbReference>
<reference evidence="1 2" key="1">
    <citation type="submission" date="2019-05" db="EMBL/GenBank/DDBJ databases">
        <title>Sulfitobacter sabulilitoris sp. nov., isolated from a marine sand.</title>
        <authorList>
            <person name="Yoon J.-H."/>
        </authorList>
    </citation>
    <scope>NUCLEOTIDE SEQUENCE [LARGE SCALE GENOMIC DNA]</scope>
    <source>
        <strain evidence="1 2">HSMS-29</strain>
    </source>
</reference>
<protein>
    <submittedName>
        <fullName evidence="1">Polysaccharide deacetylase</fullName>
    </submittedName>
</protein>
<dbReference type="Proteomes" id="UP000309550">
    <property type="component" value="Unassembled WGS sequence"/>
</dbReference>
<dbReference type="GO" id="GO:0005975">
    <property type="term" value="P:carbohydrate metabolic process"/>
    <property type="evidence" value="ECO:0007669"/>
    <property type="project" value="InterPro"/>
</dbReference>
<dbReference type="EMBL" id="VANS01000002">
    <property type="protein sequence ID" value="TMM52359.1"/>
    <property type="molecule type" value="Genomic_DNA"/>
</dbReference>
<sequence length="254" mass="28345">MADWSDLERELMLWREAGETPTLWWRDDDTHAPTGPLDRLLATSERYAIPIHLAVIPADIAPDLADRLAGAQGVYVMQHGFAHINHEPKGAGASEIGDHRRMDLQLSDLREGARRLADAALPNTLPALAPPWNRVSDATLPHLAGLDFRLLSQFDARRTAQPARGLMQVNCHIDPIHWKQGARYRGLEPTLDSVVTHLADRRTGRADRAEPTGLLTHHLQSDAGTWAFVDALLDRLSRHDHVRWVSLSSLLDPL</sequence>
<dbReference type="InterPro" id="IPR011330">
    <property type="entry name" value="Glyco_hydro/deAcase_b/a-brl"/>
</dbReference>
<dbReference type="CDD" id="cd10928">
    <property type="entry name" value="CE4_u4"/>
    <property type="match status" value="1"/>
</dbReference>
<evidence type="ECO:0000313" key="1">
    <source>
        <dbReference type="EMBL" id="TMM52359.1"/>
    </source>
</evidence>
<name>A0A5S3PEH8_9RHOB</name>
<dbReference type="InterPro" id="IPR049591">
    <property type="entry name" value="CE4_u4-like"/>
</dbReference>
<dbReference type="AlphaFoldDB" id="A0A5S3PEH8"/>
<evidence type="ECO:0000313" key="2">
    <source>
        <dbReference type="Proteomes" id="UP000309550"/>
    </source>
</evidence>
<dbReference type="Gene3D" id="3.20.20.370">
    <property type="entry name" value="Glycoside hydrolase/deacetylase"/>
    <property type="match status" value="1"/>
</dbReference>
<organism evidence="1 2">
    <name type="scientific">Sulfitobacter sabulilitoris</name>
    <dbReference type="NCBI Taxonomy" id="2562655"/>
    <lineage>
        <taxon>Bacteria</taxon>
        <taxon>Pseudomonadati</taxon>
        <taxon>Pseudomonadota</taxon>
        <taxon>Alphaproteobacteria</taxon>
        <taxon>Rhodobacterales</taxon>
        <taxon>Roseobacteraceae</taxon>
        <taxon>Sulfitobacter</taxon>
    </lineage>
</organism>
<proteinExistence type="predicted"/>
<accession>A0A5S3PEH8</accession>
<keyword evidence="2" id="KW-1185">Reference proteome</keyword>
<dbReference type="OrthoDB" id="6086702at2"/>